<dbReference type="PROSITE" id="PS51918">
    <property type="entry name" value="RADICAL_SAM"/>
    <property type="match status" value="1"/>
</dbReference>
<dbReference type="SFLD" id="SFLDS00029">
    <property type="entry name" value="Radical_SAM"/>
    <property type="match status" value="1"/>
</dbReference>
<gene>
    <name evidence="6" type="primary">queE</name>
    <name evidence="6" type="ORF">LDLAKGPJ_00007</name>
</gene>
<dbReference type="KEGG" id="vg:80401797"/>
<name>A0A9E9A623_9CAUD</name>
<dbReference type="NCBIfam" id="TIGR02495">
    <property type="entry name" value="NrdG2"/>
    <property type="match status" value="1"/>
</dbReference>
<keyword evidence="6" id="KW-0456">Lyase</keyword>
<dbReference type="InterPro" id="IPR007197">
    <property type="entry name" value="rSAM"/>
</dbReference>
<organism evidence="6 7">
    <name type="scientific">Methanophagales virus GBV301</name>
    <dbReference type="NCBI Taxonomy" id="2999280"/>
    <lineage>
        <taxon>Viruses</taxon>
        <taxon>Duplodnaviria</taxon>
        <taxon>Heunggongvirae</taxon>
        <taxon>Uroviricota</taxon>
        <taxon>Caudoviricetes</taxon>
        <taxon>Nakonvirales</taxon>
        <taxon>Ekchuahviridae</taxon>
        <taxon>Kukulkanvirus</taxon>
        <taxon>Kukulkanvirus guaymasense</taxon>
    </lineage>
</organism>
<keyword evidence="3" id="KW-0408">Iron</keyword>
<dbReference type="EC" id="4.3.99.3" evidence="6"/>
<reference evidence="6 7" key="1">
    <citation type="submission" date="2022-10" db="EMBL/GenBank/DDBJ databases">
        <title>Evolutionary Diversification of Methanotrophic Ca. Methanophagales (ANME-1) and Their Expansive Virome.</title>
        <authorList>
            <person name="Laso-Perez R."/>
            <person name="Wu F."/>
            <person name="Cremiere A."/>
            <person name="Speth D.R."/>
            <person name="Magyar J.S."/>
            <person name="Krupovic M."/>
            <person name="Orphan V.J."/>
        </authorList>
    </citation>
    <scope>NUCLEOTIDE SEQUENCE [LARGE SCALE GENOMIC DNA]</scope>
</reference>
<dbReference type="GO" id="GO:0016829">
    <property type="term" value="F:lyase activity"/>
    <property type="evidence" value="ECO:0007669"/>
    <property type="project" value="UniProtKB-KW"/>
</dbReference>
<keyword evidence="1" id="KW-0949">S-adenosyl-L-methionine</keyword>
<dbReference type="GO" id="GO:0051536">
    <property type="term" value="F:iron-sulfur cluster binding"/>
    <property type="evidence" value="ECO:0007669"/>
    <property type="project" value="UniProtKB-KW"/>
</dbReference>
<dbReference type="Pfam" id="PF04055">
    <property type="entry name" value="Radical_SAM"/>
    <property type="match status" value="1"/>
</dbReference>
<accession>A0A9E9A623</accession>
<evidence type="ECO:0000256" key="2">
    <source>
        <dbReference type="ARBA" id="ARBA00022723"/>
    </source>
</evidence>
<proteinExistence type="predicted"/>
<dbReference type="CDD" id="cd01335">
    <property type="entry name" value="Radical_SAM"/>
    <property type="match status" value="1"/>
</dbReference>
<dbReference type="PANTHER" id="PTHR11228:SF27">
    <property type="entry name" value="GLYCYL-RADICAL ENZYME ACTIVATING ENZYME MJ1227-RELATED"/>
    <property type="match status" value="1"/>
</dbReference>
<dbReference type="InterPro" id="IPR058240">
    <property type="entry name" value="rSAM_sf"/>
</dbReference>
<dbReference type="EMBL" id="OP880252">
    <property type="protein sequence ID" value="WAE39431.1"/>
    <property type="molecule type" value="Genomic_DNA"/>
</dbReference>
<keyword evidence="4" id="KW-0411">Iron-sulfur</keyword>
<dbReference type="SFLD" id="SFLDG01094">
    <property type="entry name" value="Uncharacterised_Radical_SAM_Su"/>
    <property type="match status" value="1"/>
</dbReference>
<dbReference type="GO" id="GO:0046872">
    <property type="term" value="F:metal ion binding"/>
    <property type="evidence" value="ECO:0007669"/>
    <property type="project" value="UniProtKB-KW"/>
</dbReference>
<evidence type="ECO:0000259" key="5">
    <source>
        <dbReference type="PROSITE" id="PS51918"/>
    </source>
</evidence>
<dbReference type="PANTHER" id="PTHR11228">
    <property type="entry name" value="RADICAL SAM DOMAIN PROTEIN"/>
    <property type="match status" value="1"/>
</dbReference>
<evidence type="ECO:0000256" key="1">
    <source>
        <dbReference type="ARBA" id="ARBA00022691"/>
    </source>
</evidence>
<dbReference type="InterPro" id="IPR012840">
    <property type="entry name" value="NrdG2"/>
</dbReference>
<dbReference type="Proteomes" id="UP001156259">
    <property type="component" value="Segment"/>
</dbReference>
<evidence type="ECO:0000256" key="3">
    <source>
        <dbReference type="ARBA" id="ARBA00023004"/>
    </source>
</evidence>
<dbReference type="Gene3D" id="3.20.20.70">
    <property type="entry name" value="Aldolase class I"/>
    <property type="match status" value="1"/>
</dbReference>
<dbReference type="SUPFAM" id="SSF102114">
    <property type="entry name" value="Radical SAM enzymes"/>
    <property type="match status" value="1"/>
</dbReference>
<dbReference type="RefSeq" id="YP_010772090.1">
    <property type="nucleotide sequence ID" value="NC_074639.1"/>
</dbReference>
<feature type="domain" description="Radical SAM core" evidence="5">
    <location>
        <begin position="15"/>
        <end position="230"/>
    </location>
</feature>
<dbReference type="InterPro" id="IPR013785">
    <property type="entry name" value="Aldolase_TIM"/>
</dbReference>
<evidence type="ECO:0000256" key="4">
    <source>
        <dbReference type="ARBA" id="ARBA00023014"/>
    </source>
</evidence>
<evidence type="ECO:0000313" key="7">
    <source>
        <dbReference type="Proteomes" id="UP001156259"/>
    </source>
</evidence>
<keyword evidence="2" id="KW-0479">Metal-binding</keyword>
<protein>
    <submittedName>
        <fullName evidence="6">7-carboxy-7-deazaguanine synthase</fullName>
        <ecNumber evidence="6">4.3.99.3</ecNumber>
    </submittedName>
</protein>
<sequence>MSEINFGGLLLSTIDWRGLNALMLFVRGCPLRCLYCQNFKLLTEPNYVPTHKVIKKIEKELDFIDALVFSGGEPTLNVEAIKEIGEWIHKEDKLVGIQTNGYFASEIEELIKAGVVDKIFLDVKAPLNEPKLWKRVTQVSGAEKFVQQILYYCINSNFPLQIQTTVFKKLVGEEEVIKIAGELKHFKGEYVIQQGVYDNVPQYGRKVIRKEDEFSLDEIREMGRKVKEISNFPIYIRTREGEELIE</sequence>
<evidence type="ECO:0000313" key="6">
    <source>
        <dbReference type="EMBL" id="WAE39431.1"/>
    </source>
</evidence>
<keyword evidence="7" id="KW-1185">Reference proteome</keyword>
<dbReference type="GeneID" id="80401797"/>
<dbReference type="InterPro" id="IPR050377">
    <property type="entry name" value="Radical_SAM_PqqE_MftC-like"/>
</dbReference>